<dbReference type="AlphaFoldDB" id="B4VHM2"/>
<dbReference type="HOGENOM" id="CLU_3373135_0_0_3"/>
<feature type="compositionally biased region" description="Low complexity" evidence="1">
    <location>
        <begin position="23"/>
        <end position="34"/>
    </location>
</feature>
<reference evidence="2 3" key="1">
    <citation type="submission" date="2008-07" db="EMBL/GenBank/DDBJ databases">
        <authorList>
            <person name="Tandeau de Marsac N."/>
            <person name="Ferriera S."/>
            <person name="Johnson J."/>
            <person name="Kravitz S."/>
            <person name="Beeson K."/>
            <person name="Sutton G."/>
            <person name="Rogers Y.-H."/>
            <person name="Friedman R."/>
            <person name="Frazier M."/>
            <person name="Venter J.C."/>
        </authorList>
    </citation>
    <scope>NUCLEOTIDE SEQUENCE [LARGE SCALE GENOMIC DNA]</scope>
    <source>
        <strain evidence="2 3">PCC 7420</strain>
    </source>
</reference>
<name>B4VHM2_9CYAN</name>
<protein>
    <submittedName>
        <fullName evidence="2">Uncharacterized protein</fullName>
    </submittedName>
</protein>
<feature type="compositionally biased region" description="Polar residues" evidence="1">
    <location>
        <begin position="1"/>
        <end position="14"/>
    </location>
</feature>
<sequence>MGASCSPSFQTRHGTSLHRSPHHPSFPISPISPD</sequence>
<gene>
    <name evidence="2" type="ORF">MC7420_7345</name>
</gene>
<evidence type="ECO:0000313" key="2">
    <source>
        <dbReference type="EMBL" id="EDX78692.1"/>
    </source>
</evidence>
<proteinExistence type="predicted"/>
<dbReference type="Proteomes" id="UP000003835">
    <property type="component" value="Unassembled WGS sequence"/>
</dbReference>
<keyword evidence="3" id="KW-1185">Reference proteome</keyword>
<dbReference type="STRING" id="118168.MC7420_7345"/>
<accession>B4VHM2</accession>
<organism evidence="2 3">
    <name type="scientific">Coleofasciculus chthonoplastes PCC 7420</name>
    <dbReference type="NCBI Taxonomy" id="118168"/>
    <lineage>
        <taxon>Bacteria</taxon>
        <taxon>Bacillati</taxon>
        <taxon>Cyanobacteriota</taxon>
        <taxon>Cyanophyceae</taxon>
        <taxon>Coleofasciculales</taxon>
        <taxon>Coleofasciculaceae</taxon>
        <taxon>Coleofasciculus</taxon>
    </lineage>
</organism>
<dbReference type="EMBL" id="DS989841">
    <property type="protein sequence ID" value="EDX78692.1"/>
    <property type="molecule type" value="Genomic_DNA"/>
</dbReference>
<feature type="region of interest" description="Disordered" evidence="1">
    <location>
        <begin position="1"/>
        <end position="34"/>
    </location>
</feature>
<evidence type="ECO:0000256" key="1">
    <source>
        <dbReference type="SAM" id="MobiDB-lite"/>
    </source>
</evidence>
<evidence type="ECO:0000313" key="3">
    <source>
        <dbReference type="Proteomes" id="UP000003835"/>
    </source>
</evidence>